<keyword evidence="3" id="KW-0716">Sensory transduction</keyword>
<dbReference type="Pfam" id="PF02949">
    <property type="entry name" value="7tm_6"/>
    <property type="match status" value="1"/>
</dbReference>
<dbReference type="GO" id="GO:0005549">
    <property type="term" value="F:odorant binding"/>
    <property type="evidence" value="ECO:0007669"/>
    <property type="project" value="InterPro"/>
</dbReference>
<feature type="transmembrane region" description="Helical" evidence="10">
    <location>
        <begin position="27"/>
        <end position="52"/>
    </location>
</feature>
<dbReference type="InterPro" id="IPR004117">
    <property type="entry name" value="7tm6_olfct_rcpt"/>
</dbReference>
<evidence type="ECO:0000256" key="6">
    <source>
        <dbReference type="ARBA" id="ARBA00022989"/>
    </source>
</evidence>
<feature type="transmembrane region" description="Helical" evidence="10">
    <location>
        <begin position="167"/>
        <end position="193"/>
    </location>
</feature>
<evidence type="ECO:0000256" key="8">
    <source>
        <dbReference type="ARBA" id="ARBA00023170"/>
    </source>
</evidence>
<keyword evidence="12" id="KW-1185">Reference proteome</keyword>
<evidence type="ECO:0000256" key="3">
    <source>
        <dbReference type="ARBA" id="ARBA00022606"/>
    </source>
</evidence>
<reference evidence="11" key="1">
    <citation type="submission" date="2022-01" db="EMBL/GenBank/DDBJ databases">
        <authorList>
            <person name="King R."/>
        </authorList>
    </citation>
    <scope>NUCLEOTIDE SEQUENCE</scope>
</reference>
<protein>
    <submittedName>
        <fullName evidence="11">Uncharacterized protein</fullName>
    </submittedName>
</protein>
<proteinExistence type="predicted"/>
<keyword evidence="6 10" id="KW-1133">Transmembrane helix</keyword>
<evidence type="ECO:0000256" key="1">
    <source>
        <dbReference type="ARBA" id="ARBA00004651"/>
    </source>
</evidence>
<feature type="transmembrane region" description="Helical" evidence="10">
    <location>
        <begin position="124"/>
        <end position="147"/>
    </location>
</feature>
<keyword evidence="5" id="KW-0552">Olfaction</keyword>
<dbReference type="PANTHER" id="PTHR21137:SF35">
    <property type="entry name" value="ODORANT RECEPTOR 19A-RELATED"/>
    <property type="match status" value="1"/>
</dbReference>
<keyword evidence="8" id="KW-0675">Receptor</keyword>
<keyword evidence="9" id="KW-0807">Transducer</keyword>
<dbReference type="EMBL" id="OV725079">
    <property type="protein sequence ID" value="CAH1396685.1"/>
    <property type="molecule type" value="Genomic_DNA"/>
</dbReference>
<dbReference type="GO" id="GO:0004984">
    <property type="term" value="F:olfactory receptor activity"/>
    <property type="evidence" value="ECO:0007669"/>
    <property type="project" value="InterPro"/>
</dbReference>
<keyword evidence="2" id="KW-1003">Cell membrane</keyword>
<evidence type="ECO:0000256" key="4">
    <source>
        <dbReference type="ARBA" id="ARBA00022692"/>
    </source>
</evidence>
<comment type="subcellular location">
    <subcellularLocation>
        <location evidence="1">Cell membrane</location>
        <topology evidence="1">Multi-pass membrane protein</topology>
    </subcellularLocation>
</comment>
<evidence type="ECO:0000256" key="5">
    <source>
        <dbReference type="ARBA" id="ARBA00022725"/>
    </source>
</evidence>
<evidence type="ECO:0000256" key="9">
    <source>
        <dbReference type="ARBA" id="ARBA00023224"/>
    </source>
</evidence>
<gene>
    <name evidence="11" type="ORF">NEZAVI_LOCUS6705</name>
</gene>
<evidence type="ECO:0000256" key="2">
    <source>
        <dbReference type="ARBA" id="ARBA00022475"/>
    </source>
</evidence>
<dbReference type="Proteomes" id="UP001152798">
    <property type="component" value="Chromosome 3"/>
</dbReference>
<name>A0A9P0MJF4_NEZVI</name>
<evidence type="ECO:0000256" key="10">
    <source>
        <dbReference type="SAM" id="Phobius"/>
    </source>
</evidence>
<accession>A0A9P0MJF4</accession>
<sequence>MSVPPSSLVRSALEGSGMLASSEYPRLYSYFAIYSTAATAYCVGGSLAYFIFMEGATTEKLQCIQITLTMLSGLMKLCNAIFQQNKLNTLLLGFDGLWDQLYEETQNREIMEKSEKSCRLLYKIYKFFVIFTPTANILMALLFHLIFGVDQLTLQIYMPFDNKKYYVPVQIAQITLAVSPLLANTSSFLLYLIASEQLATYMRVIRRKLREEKISKQTIREHQEIIKLLNNTNDLFSWLLYFETTVISVECSCSAYTLYKPEEGSRYQLSVKVDESRSASERGSRSEETL</sequence>
<dbReference type="OrthoDB" id="10552600at2759"/>
<dbReference type="AlphaFoldDB" id="A0A9P0MJF4"/>
<organism evidence="11 12">
    <name type="scientific">Nezara viridula</name>
    <name type="common">Southern green stink bug</name>
    <name type="synonym">Cimex viridulus</name>
    <dbReference type="NCBI Taxonomy" id="85310"/>
    <lineage>
        <taxon>Eukaryota</taxon>
        <taxon>Metazoa</taxon>
        <taxon>Ecdysozoa</taxon>
        <taxon>Arthropoda</taxon>
        <taxon>Hexapoda</taxon>
        <taxon>Insecta</taxon>
        <taxon>Pterygota</taxon>
        <taxon>Neoptera</taxon>
        <taxon>Paraneoptera</taxon>
        <taxon>Hemiptera</taxon>
        <taxon>Heteroptera</taxon>
        <taxon>Panheteroptera</taxon>
        <taxon>Pentatomomorpha</taxon>
        <taxon>Pentatomoidea</taxon>
        <taxon>Pentatomidae</taxon>
        <taxon>Pentatominae</taxon>
        <taxon>Nezara</taxon>
    </lineage>
</organism>
<keyword evidence="7 10" id="KW-0472">Membrane</keyword>
<dbReference type="GO" id="GO:0005886">
    <property type="term" value="C:plasma membrane"/>
    <property type="evidence" value="ECO:0007669"/>
    <property type="project" value="UniProtKB-SubCell"/>
</dbReference>
<evidence type="ECO:0000313" key="12">
    <source>
        <dbReference type="Proteomes" id="UP001152798"/>
    </source>
</evidence>
<dbReference type="PANTHER" id="PTHR21137">
    <property type="entry name" value="ODORANT RECEPTOR"/>
    <property type="match status" value="1"/>
</dbReference>
<evidence type="ECO:0000313" key="11">
    <source>
        <dbReference type="EMBL" id="CAH1396685.1"/>
    </source>
</evidence>
<keyword evidence="4 10" id="KW-0812">Transmembrane</keyword>
<dbReference type="GO" id="GO:0007165">
    <property type="term" value="P:signal transduction"/>
    <property type="evidence" value="ECO:0007669"/>
    <property type="project" value="UniProtKB-KW"/>
</dbReference>
<evidence type="ECO:0000256" key="7">
    <source>
        <dbReference type="ARBA" id="ARBA00023136"/>
    </source>
</evidence>